<evidence type="ECO:0000313" key="2">
    <source>
        <dbReference type="Proteomes" id="UP000192328"/>
    </source>
</evidence>
<sequence>MNRKPSRGIIGYVVLLSTLLLIAILLNGGLNQTVSRRIEYPQLLEMIKEGKVARVAVRNNSLVGLTNSTTVLRDDFPERNYDFETTIGSDFLETARQIEANKKGVSLDQMTVDQLSFDLEYRAPVVVPWWYDLLPYLIMLGIFAAIWFVMIRSQAGGGGKVMSFGKSRARMQDPTKNKVTFADVAGADEEKEELQEMVDFLKNPRNYTELGARIPKGVLLVGPPGTGKTLLAKAVAGEAGVPFFSISGSDFVEMFVGVGASRVRDLFDQAKKVAPAIVFIDEIDAVGRHRGAGLGGGHDEREQTLNQLLVEMDGFAVNEGIIVMAATNRRDILDPALMRPGRFDRQVTVNYPDQNGRVAILKVHSKGKKLDEHVDLDNIAKRMPYATGADLEKVMNEAAILAARARKKKIDQQLLIDAIARVQMGPEKKSHKVNEKDRRMVAIHEGGHAIIGHLLEGCDEVHLITIVPRGQAAGHTLALPAEEHDNMSRSQLLDQITMMLGGHAAEEVGLGEIYTGSSSDLKRATEICRKMVTQFGMSDNIGTIYLGSDQEVFVGMEFGQSREYSEEIAAKIDREVADILAKCYEKAKKILTDHSDRLETLTQALLEQETLNRAEFVELMETGKIPEGTKEDKPRTAAEIIAESTEAQQEIAEEAKKDEMTEAEISTAETTEDTATETTEA</sequence>
<accession>A0AC61PJ25</accession>
<name>A0AC61PJ25_9FIRM</name>
<proteinExistence type="predicted"/>
<comment type="caution">
    <text evidence="1">The sequence shown here is derived from an EMBL/GenBank/DDBJ whole genome shotgun (WGS) entry which is preliminary data.</text>
</comment>
<dbReference type="Proteomes" id="UP000192328">
    <property type="component" value="Unassembled WGS sequence"/>
</dbReference>
<keyword evidence="2" id="KW-1185">Reference proteome</keyword>
<reference evidence="1" key="1">
    <citation type="submission" date="2017-04" db="EMBL/GenBank/DDBJ databases">
        <authorList>
            <person name="Varghese N."/>
            <person name="Submissions S."/>
        </authorList>
    </citation>
    <scope>NUCLEOTIDE SEQUENCE</scope>
    <source>
        <strain evidence="1">WTE2008</strain>
    </source>
</reference>
<dbReference type="EMBL" id="FWXZ01000001">
    <property type="protein sequence ID" value="SMC41708.1"/>
    <property type="molecule type" value="Genomic_DNA"/>
</dbReference>
<keyword evidence="1" id="KW-0131">Cell cycle</keyword>
<keyword evidence="1" id="KW-0132">Cell division</keyword>
<protein>
    <submittedName>
        <fullName evidence="1">Cell division protease FtsH</fullName>
    </submittedName>
</protein>
<gene>
    <name evidence="1" type="ORF">SAMN06297397_0777</name>
</gene>
<keyword evidence="1" id="KW-0378">Hydrolase</keyword>
<organism evidence="1 2">
    <name type="scientific">Aristaeella lactis</name>
    <dbReference type="NCBI Taxonomy" id="3046383"/>
    <lineage>
        <taxon>Bacteria</taxon>
        <taxon>Bacillati</taxon>
        <taxon>Bacillota</taxon>
        <taxon>Clostridia</taxon>
        <taxon>Eubacteriales</taxon>
        <taxon>Aristaeellaceae</taxon>
        <taxon>Aristaeella</taxon>
    </lineage>
</organism>
<keyword evidence="1" id="KW-0645">Protease</keyword>
<evidence type="ECO:0000313" key="1">
    <source>
        <dbReference type="EMBL" id="SMC41708.1"/>
    </source>
</evidence>